<protein>
    <submittedName>
        <fullName evidence="1">Uncharacterized protein</fullName>
    </submittedName>
</protein>
<sequence length="68" mass="7754">MLNQLKVPLLLQRDDEIHLSKIEIHQNDAACPNPDQNLSSCLGQIYFAVSGQSNQIQYSNHSFTEIHF</sequence>
<organism evidence="1">
    <name type="scientific">Arion vulgaris</name>
    <dbReference type="NCBI Taxonomy" id="1028688"/>
    <lineage>
        <taxon>Eukaryota</taxon>
        <taxon>Metazoa</taxon>
        <taxon>Spiralia</taxon>
        <taxon>Lophotrochozoa</taxon>
        <taxon>Mollusca</taxon>
        <taxon>Gastropoda</taxon>
        <taxon>Heterobranchia</taxon>
        <taxon>Euthyneura</taxon>
        <taxon>Panpulmonata</taxon>
        <taxon>Eupulmonata</taxon>
        <taxon>Stylommatophora</taxon>
        <taxon>Helicina</taxon>
        <taxon>Arionoidea</taxon>
        <taxon>Arionidae</taxon>
        <taxon>Arion</taxon>
    </lineage>
</organism>
<proteinExistence type="predicted"/>
<feature type="non-terminal residue" evidence="1">
    <location>
        <position position="68"/>
    </location>
</feature>
<dbReference type="AlphaFoldDB" id="A0A0B7BFA3"/>
<dbReference type="EMBL" id="HACG01044091">
    <property type="protein sequence ID" value="CEK90956.1"/>
    <property type="molecule type" value="Transcribed_RNA"/>
</dbReference>
<name>A0A0B7BFA3_9EUPU</name>
<reference evidence="1" key="1">
    <citation type="submission" date="2014-12" db="EMBL/GenBank/DDBJ databases">
        <title>Insight into the proteome of Arion vulgaris.</title>
        <authorList>
            <person name="Aradska J."/>
            <person name="Bulat T."/>
            <person name="Smidak R."/>
            <person name="Sarate P."/>
            <person name="Gangsoo J."/>
            <person name="Sialana F."/>
            <person name="Bilban M."/>
            <person name="Lubec G."/>
        </authorList>
    </citation>
    <scope>NUCLEOTIDE SEQUENCE</scope>
    <source>
        <tissue evidence="1">Skin</tissue>
    </source>
</reference>
<gene>
    <name evidence="1" type="primary">ORF180138</name>
</gene>
<evidence type="ECO:0000313" key="1">
    <source>
        <dbReference type="EMBL" id="CEK90956.1"/>
    </source>
</evidence>
<accession>A0A0B7BFA3</accession>